<dbReference type="RefSeq" id="WP_111600005.1">
    <property type="nucleotide sequence ID" value="NZ_QLLL01000010.1"/>
</dbReference>
<dbReference type="PROSITE" id="PS51273">
    <property type="entry name" value="GATASE_TYPE_1"/>
    <property type="match status" value="1"/>
</dbReference>
<keyword evidence="3" id="KW-1185">Reference proteome</keyword>
<dbReference type="Gene3D" id="3.40.50.880">
    <property type="match status" value="1"/>
</dbReference>
<reference evidence="2 3" key="1">
    <citation type="submission" date="2018-06" db="EMBL/GenBank/DDBJ databases">
        <title>Genomic Encyclopedia of Archaeal and Bacterial Type Strains, Phase II (KMG-II): from individual species to whole genera.</title>
        <authorList>
            <person name="Goeker M."/>
        </authorList>
    </citation>
    <scope>NUCLEOTIDE SEQUENCE [LARGE SCALE GENOMIC DNA]</scope>
    <source>
        <strain evidence="2 3">DSM 23857</strain>
    </source>
</reference>
<dbReference type="GO" id="GO:0005829">
    <property type="term" value="C:cytosol"/>
    <property type="evidence" value="ECO:0007669"/>
    <property type="project" value="TreeGrafter"/>
</dbReference>
<evidence type="ECO:0000313" key="2">
    <source>
        <dbReference type="EMBL" id="RAI99382.1"/>
    </source>
</evidence>
<dbReference type="FunFam" id="3.40.50.880:FF:000033">
    <property type="entry name" value="Glutamine amidotransferase class-I"/>
    <property type="match status" value="1"/>
</dbReference>
<evidence type="ECO:0000259" key="1">
    <source>
        <dbReference type="Pfam" id="PF00117"/>
    </source>
</evidence>
<dbReference type="InterPro" id="IPR017926">
    <property type="entry name" value="GATASE"/>
</dbReference>
<name>A0A327Q804_9BACT</name>
<organism evidence="2 3">
    <name type="scientific">Chitinophaga skermanii</name>
    <dbReference type="NCBI Taxonomy" id="331697"/>
    <lineage>
        <taxon>Bacteria</taxon>
        <taxon>Pseudomonadati</taxon>
        <taxon>Bacteroidota</taxon>
        <taxon>Chitinophagia</taxon>
        <taxon>Chitinophagales</taxon>
        <taxon>Chitinophagaceae</taxon>
        <taxon>Chitinophaga</taxon>
    </lineage>
</organism>
<sequence length="232" mass="26063">MRIHYFQHVPYEGLGCIGHWVRENDYELTVTHWDDTVEIPDLTDIDMLIIMGGPMSVYESARYPWLNVEKKLIGRAIDQGKIVLGICFGAQLIAATLGAAVIPNPQKEIGWFPVSFNHVAAHTPLLEFLPPTLEVFHWHGDTFELPEGASRFGSSAACKNQAFMYGDRVIGLQFHLEMTATGVDEMLVHGEHEILPAPYIQSIPTIESKINAVGRINEYMYQLLDKLADIKS</sequence>
<dbReference type="EMBL" id="QLLL01000010">
    <property type="protein sequence ID" value="RAI99382.1"/>
    <property type="molecule type" value="Genomic_DNA"/>
</dbReference>
<dbReference type="CDD" id="cd01741">
    <property type="entry name" value="GATase1_1"/>
    <property type="match status" value="1"/>
</dbReference>
<dbReference type="OrthoDB" id="9807137at2"/>
<comment type="caution">
    <text evidence="2">The sequence shown here is derived from an EMBL/GenBank/DDBJ whole genome shotgun (WGS) entry which is preliminary data.</text>
</comment>
<dbReference type="Pfam" id="PF00117">
    <property type="entry name" value="GATase"/>
    <property type="match status" value="1"/>
</dbReference>
<protein>
    <submittedName>
        <fullName evidence="2">GMP synthase (Glutamine-hydrolysing)</fullName>
    </submittedName>
</protein>
<dbReference type="InterPro" id="IPR044992">
    <property type="entry name" value="ChyE-like"/>
</dbReference>
<dbReference type="AlphaFoldDB" id="A0A327Q804"/>
<dbReference type="PANTHER" id="PTHR42695:SF5">
    <property type="entry name" value="GLUTAMINE AMIDOTRANSFERASE YLR126C-RELATED"/>
    <property type="match status" value="1"/>
</dbReference>
<dbReference type="Proteomes" id="UP000249547">
    <property type="component" value="Unassembled WGS sequence"/>
</dbReference>
<dbReference type="PANTHER" id="PTHR42695">
    <property type="entry name" value="GLUTAMINE AMIDOTRANSFERASE YLR126C-RELATED"/>
    <property type="match status" value="1"/>
</dbReference>
<feature type="domain" description="Glutamine amidotransferase" evidence="1">
    <location>
        <begin position="19"/>
        <end position="185"/>
    </location>
</feature>
<evidence type="ECO:0000313" key="3">
    <source>
        <dbReference type="Proteomes" id="UP000249547"/>
    </source>
</evidence>
<proteinExistence type="predicted"/>
<gene>
    <name evidence="2" type="ORF">LX64_04513</name>
</gene>
<dbReference type="SUPFAM" id="SSF52317">
    <property type="entry name" value="Class I glutamine amidotransferase-like"/>
    <property type="match status" value="1"/>
</dbReference>
<accession>A0A327Q804</accession>
<dbReference type="InterPro" id="IPR029062">
    <property type="entry name" value="Class_I_gatase-like"/>
</dbReference>